<evidence type="ECO:0000256" key="1">
    <source>
        <dbReference type="SAM" id="MobiDB-lite"/>
    </source>
</evidence>
<evidence type="ECO:0000313" key="2">
    <source>
        <dbReference type="EMBL" id="MBB6179843.1"/>
    </source>
</evidence>
<name>A0A7W9YWR5_9HYPH</name>
<feature type="compositionally biased region" description="Basic and acidic residues" evidence="1">
    <location>
        <begin position="106"/>
        <end position="120"/>
    </location>
</feature>
<sequence>MPSVAARQAVGGRHAARAKADRALTSLVDAHGRLARAGRPITKTALAEAAGVSRRTVINRWSELVAAVGAGCENQCIDKKAPASSPALYEQPSPPERAGSEGAETYSRDSRLVAGHEGRPARKASRRPRPEIMNTISASVGPASPVPGRYADAPAADVGSEIACANSRVIPVGVAMLAAPICSSSIGQRLGGPEARC</sequence>
<reference evidence="2 3" key="1">
    <citation type="submission" date="2020-08" db="EMBL/GenBank/DDBJ databases">
        <title>Genomic Encyclopedia of Type Strains, Phase IV (KMG-IV): sequencing the most valuable type-strain genomes for metagenomic binning, comparative biology and taxonomic classification.</title>
        <authorList>
            <person name="Goeker M."/>
        </authorList>
    </citation>
    <scope>NUCLEOTIDE SEQUENCE [LARGE SCALE GENOMIC DNA]</scope>
    <source>
        <strain evidence="2 3">DSM 102134</strain>
    </source>
</reference>
<protein>
    <submittedName>
        <fullName evidence="2">Uncharacterized protein</fullName>
    </submittedName>
</protein>
<keyword evidence="3" id="KW-1185">Reference proteome</keyword>
<feature type="region of interest" description="Disordered" evidence="1">
    <location>
        <begin position="83"/>
        <end position="145"/>
    </location>
</feature>
<proteinExistence type="predicted"/>
<comment type="caution">
    <text evidence="2">The sequence shown here is derived from an EMBL/GenBank/DDBJ whole genome shotgun (WGS) entry which is preliminary data.</text>
</comment>
<dbReference type="AlphaFoldDB" id="A0A7W9YWR5"/>
<evidence type="ECO:0000313" key="3">
    <source>
        <dbReference type="Proteomes" id="UP000535501"/>
    </source>
</evidence>
<organism evidence="2 3">
    <name type="scientific">Pseudorhizobium flavum</name>
    <dbReference type="NCBI Taxonomy" id="1335061"/>
    <lineage>
        <taxon>Bacteria</taxon>
        <taxon>Pseudomonadati</taxon>
        <taxon>Pseudomonadota</taxon>
        <taxon>Alphaproteobacteria</taxon>
        <taxon>Hyphomicrobiales</taxon>
        <taxon>Rhizobiaceae</taxon>
        <taxon>Rhizobium/Agrobacterium group</taxon>
        <taxon>Pseudorhizobium</taxon>
    </lineage>
</organism>
<dbReference type="EMBL" id="JACHEJ010000003">
    <property type="protein sequence ID" value="MBB6179843.1"/>
    <property type="molecule type" value="Genomic_DNA"/>
</dbReference>
<dbReference type="Proteomes" id="UP000535501">
    <property type="component" value="Unassembled WGS sequence"/>
</dbReference>
<accession>A0A7W9YWR5</accession>
<gene>
    <name evidence="2" type="ORF">HNQ75_001811</name>
</gene>